<feature type="compositionally biased region" description="Basic and acidic residues" evidence="1">
    <location>
        <begin position="146"/>
        <end position="159"/>
    </location>
</feature>
<evidence type="ECO:0000313" key="3">
    <source>
        <dbReference type="Proteomes" id="UP000008635"/>
    </source>
</evidence>
<reference evidence="3" key="2">
    <citation type="submission" date="2011-01" db="EMBL/GenBank/DDBJ databases">
        <title>The complete genome of Deinococcus maricopensis DSM 21211.</title>
        <authorList>
            <consortium name="US DOE Joint Genome Institute (JGI-PGF)"/>
            <person name="Lucas S."/>
            <person name="Copeland A."/>
            <person name="Lapidus A."/>
            <person name="Goodwin L."/>
            <person name="Pitluck S."/>
            <person name="Kyrpides N."/>
            <person name="Mavromatis K."/>
            <person name="Pagani I."/>
            <person name="Ivanova N."/>
            <person name="Ovchinnikova G."/>
            <person name="Zeytun A."/>
            <person name="Detter J.C."/>
            <person name="Han C."/>
            <person name="Land M."/>
            <person name="Hauser L."/>
            <person name="Markowitz V."/>
            <person name="Cheng J.-F."/>
            <person name="Hugenholtz P."/>
            <person name="Woyke T."/>
            <person name="Wu D."/>
            <person name="Pukall R."/>
            <person name="Gehrich-Schroeter G."/>
            <person name="Brambilla E."/>
            <person name="Klenk H.-P."/>
            <person name="Eisen J.A."/>
        </authorList>
    </citation>
    <scope>NUCLEOTIDE SEQUENCE [LARGE SCALE GENOMIC DNA]</scope>
    <source>
        <strain evidence="3">DSM 21211 / LMG 22137 / NRRL B-23946 / LB-34</strain>
    </source>
</reference>
<dbReference type="STRING" id="709986.Deima_0652"/>
<evidence type="ECO:0000313" key="2">
    <source>
        <dbReference type="EMBL" id="ADV66309.1"/>
    </source>
</evidence>
<dbReference type="EMBL" id="CP002454">
    <property type="protein sequence ID" value="ADV66309.1"/>
    <property type="molecule type" value="Genomic_DNA"/>
</dbReference>
<protein>
    <submittedName>
        <fullName evidence="2">Uncharacterized protein</fullName>
    </submittedName>
</protein>
<dbReference type="KEGG" id="dmr:Deima_0652"/>
<feature type="region of interest" description="Disordered" evidence="1">
    <location>
        <begin position="145"/>
        <end position="180"/>
    </location>
</feature>
<proteinExistence type="predicted"/>
<evidence type="ECO:0000256" key="1">
    <source>
        <dbReference type="SAM" id="MobiDB-lite"/>
    </source>
</evidence>
<sequence>MKGSVRYIITRPCLNEGSLRLLKYLDPVFPTSGPATFIDDRAHEHAVTVDRARARVTGLRDLYSAHNLGVNDVLNITLLQDGRYQVECVVKPARPITTPPATARPATPPRPEPQRVVVNATPHVREVRLQRQDGRDPAMRVTVTERATERPEVRADRAPARAPEPAAANPTRPTTPERPAARVTTVTVSEPAPAKPTPSAPALSVAAAPVAVLPRPAAIAPSPAALIDAVDLSDTDALQELARTCGYRFDQPAPGLARLRADLGAHAYTVLIALSEAATHTPTWQDGADYLAVLVNEGERPQGLPRLTREALSAVVEHARLAPLSPIELRGYWNTGSFDLTGADSIAELVSAHLAQRGTFSFVLMTLAQQSAHSVVSVPRLAERLGSGVNTAELHSILETLSRPPFLALTPMSGGQYYLRARVPDMLTELADYAGGIRARLRTPTPA</sequence>
<accession>E8U5H0</accession>
<dbReference type="RefSeq" id="WP_013555814.1">
    <property type="nucleotide sequence ID" value="NC_014958.1"/>
</dbReference>
<name>E8U5H0_DEIML</name>
<dbReference type="HOGENOM" id="CLU_569529_0_0_0"/>
<dbReference type="eggNOG" id="ENOG502ZBS1">
    <property type="taxonomic scope" value="Bacteria"/>
</dbReference>
<feature type="compositionally biased region" description="Low complexity" evidence="1">
    <location>
        <begin position="160"/>
        <end position="180"/>
    </location>
</feature>
<dbReference type="AlphaFoldDB" id="E8U5H0"/>
<reference evidence="2 3" key="1">
    <citation type="journal article" date="2011" name="Stand. Genomic Sci.">
        <title>Complete genome sequence of Deinococcus maricopensis type strain (LB-34).</title>
        <authorList>
            <person name="Pukall R."/>
            <person name="Zeytun A."/>
            <person name="Lucas S."/>
            <person name="Lapidus A."/>
            <person name="Hammon N."/>
            <person name="Deshpande S."/>
            <person name="Nolan M."/>
            <person name="Cheng J.F."/>
            <person name="Pitluck S."/>
            <person name="Liolios K."/>
            <person name="Pagani I."/>
            <person name="Mikhailova N."/>
            <person name="Ivanova N."/>
            <person name="Mavromatis K."/>
            <person name="Pati A."/>
            <person name="Tapia R."/>
            <person name="Han C."/>
            <person name="Goodwin L."/>
            <person name="Chen A."/>
            <person name="Palaniappan K."/>
            <person name="Land M."/>
            <person name="Hauser L."/>
            <person name="Chang Y.J."/>
            <person name="Jeffries C.D."/>
            <person name="Brambilla E.M."/>
            <person name="Rohde M."/>
            <person name="Goker M."/>
            <person name="Detter J.C."/>
            <person name="Woyke T."/>
            <person name="Bristow J."/>
            <person name="Eisen J.A."/>
            <person name="Markowitz V."/>
            <person name="Hugenholtz P."/>
            <person name="Kyrpides N.C."/>
            <person name="Klenk H.P."/>
        </authorList>
    </citation>
    <scope>NUCLEOTIDE SEQUENCE [LARGE SCALE GENOMIC DNA]</scope>
    <source>
        <strain evidence="3">DSM 21211 / LMG 22137 / NRRL B-23946 / LB-34</strain>
    </source>
</reference>
<keyword evidence="3" id="KW-1185">Reference proteome</keyword>
<gene>
    <name evidence="2" type="ordered locus">Deima_0652</name>
</gene>
<organism evidence="2 3">
    <name type="scientific">Deinococcus maricopensis (strain DSM 21211 / LMG 22137 / NRRL B-23946 / LB-34)</name>
    <dbReference type="NCBI Taxonomy" id="709986"/>
    <lineage>
        <taxon>Bacteria</taxon>
        <taxon>Thermotogati</taxon>
        <taxon>Deinococcota</taxon>
        <taxon>Deinococci</taxon>
        <taxon>Deinococcales</taxon>
        <taxon>Deinococcaceae</taxon>
        <taxon>Deinococcus</taxon>
    </lineage>
</organism>
<dbReference type="Proteomes" id="UP000008635">
    <property type="component" value="Chromosome"/>
</dbReference>